<proteinExistence type="predicted"/>
<dbReference type="OrthoDB" id="3940997at2759"/>
<keyword evidence="2" id="KW-1185">Reference proteome</keyword>
<gene>
    <name evidence="1" type="ORF">C7212DRAFT_233900</name>
</gene>
<organism evidence="1 2">
    <name type="scientific">Tuber magnatum</name>
    <name type="common">white Piedmont truffle</name>
    <dbReference type="NCBI Taxonomy" id="42249"/>
    <lineage>
        <taxon>Eukaryota</taxon>
        <taxon>Fungi</taxon>
        <taxon>Dikarya</taxon>
        <taxon>Ascomycota</taxon>
        <taxon>Pezizomycotina</taxon>
        <taxon>Pezizomycetes</taxon>
        <taxon>Pezizales</taxon>
        <taxon>Tuberaceae</taxon>
        <taxon>Tuber</taxon>
    </lineage>
</organism>
<evidence type="ECO:0000313" key="2">
    <source>
        <dbReference type="Proteomes" id="UP000246991"/>
    </source>
</evidence>
<dbReference type="EMBL" id="PYWC01000270">
    <property type="protein sequence ID" value="PWW71583.1"/>
    <property type="molecule type" value="Genomic_DNA"/>
</dbReference>
<protein>
    <submittedName>
        <fullName evidence="1">Uncharacterized protein</fullName>
    </submittedName>
</protein>
<reference evidence="1 2" key="1">
    <citation type="submission" date="2018-03" db="EMBL/GenBank/DDBJ databases">
        <title>Genomes of Pezizomycetes fungi and the evolution of truffles.</title>
        <authorList>
            <person name="Murat C."/>
            <person name="Payen T."/>
            <person name="Noel B."/>
            <person name="Kuo A."/>
            <person name="Martin F.M."/>
        </authorList>
    </citation>
    <scope>NUCLEOTIDE SEQUENCE [LARGE SCALE GENOMIC DNA]</scope>
    <source>
        <strain evidence="1">091103-1</strain>
    </source>
</reference>
<comment type="caution">
    <text evidence="1">The sequence shown here is derived from an EMBL/GenBank/DDBJ whole genome shotgun (WGS) entry which is preliminary data.</text>
</comment>
<sequence length="49" mass="5607">IKPQNTYNIDKIGFVLGIGQSERVLEVVRHPREKGTLQFQAQSKFHAID</sequence>
<accession>A0A317SAM6</accession>
<name>A0A317SAM6_9PEZI</name>
<evidence type="ECO:0000313" key="1">
    <source>
        <dbReference type="EMBL" id="PWW71583.1"/>
    </source>
</evidence>
<feature type="non-terminal residue" evidence="1">
    <location>
        <position position="1"/>
    </location>
</feature>
<dbReference type="AlphaFoldDB" id="A0A317SAM6"/>
<dbReference type="Proteomes" id="UP000246991">
    <property type="component" value="Unassembled WGS sequence"/>
</dbReference>